<dbReference type="RefSeq" id="WP_191190219.1">
    <property type="nucleotide sequence ID" value="NZ_JACWMY010000009.1"/>
</dbReference>
<evidence type="ECO:0000256" key="9">
    <source>
        <dbReference type="ARBA" id="ARBA00022989"/>
    </source>
</evidence>
<dbReference type="NCBIfam" id="TIGR04183">
    <property type="entry name" value="Por_Secre_tail"/>
    <property type="match status" value="1"/>
</dbReference>
<keyword evidence="7 15" id="KW-0732">Signal</keyword>
<organism evidence="19 20">
    <name type="scientific">Mucilaginibacter pankratovii</name>
    <dbReference type="NCBI Taxonomy" id="2772110"/>
    <lineage>
        <taxon>Bacteria</taxon>
        <taxon>Pseudomonadati</taxon>
        <taxon>Bacteroidota</taxon>
        <taxon>Sphingobacteriia</taxon>
        <taxon>Sphingobacteriales</taxon>
        <taxon>Sphingobacteriaceae</taxon>
        <taxon>Mucilaginibacter</taxon>
    </lineage>
</organism>
<evidence type="ECO:0000256" key="4">
    <source>
        <dbReference type="ARBA" id="ARBA00009141"/>
    </source>
</evidence>
<evidence type="ECO:0000256" key="8">
    <source>
        <dbReference type="ARBA" id="ARBA00022824"/>
    </source>
</evidence>
<keyword evidence="20" id="KW-1185">Reference proteome</keyword>
<dbReference type="InterPro" id="IPR008979">
    <property type="entry name" value="Galactose-bd-like_sf"/>
</dbReference>
<accession>A0ABR7WTC1</accession>
<dbReference type="Pfam" id="PF22544">
    <property type="entry name" value="HYDIN_VesB_CFA65-like_Ig"/>
    <property type="match status" value="1"/>
</dbReference>
<dbReference type="Pfam" id="PF11721">
    <property type="entry name" value="Malectin"/>
    <property type="match status" value="1"/>
</dbReference>
<evidence type="ECO:0000259" key="17">
    <source>
        <dbReference type="Pfam" id="PF18962"/>
    </source>
</evidence>
<dbReference type="InterPro" id="IPR021720">
    <property type="entry name" value="Malectin_dom"/>
</dbReference>
<keyword evidence="10" id="KW-0969">Cilium</keyword>
<protein>
    <submittedName>
        <fullName evidence="19">T9SS type A sorting domain-containing protein</fullName>
    </submittedName>
</protein>
<evidence type="ECO:0000256" key="6">
    <source>
        <dbReference type="ARBA" id="ARBA00022692"/>
    </source>
</evidence>
<dbReference type="PANTHER" id="PTHR13460">
    <property type="match status" value="1"/>
</dbReference>
<feature type="signal peptide" evidence="15">
    <location>
        <begin position="1"/>
        <end position="24"/>
    </location>
</feature>
<evidence type="ECO:0000256" key="14">
    <source>
        <dbReference type="ARBA" id="ARBA00023277"/>
    </source>
</evidence>
<feature type="domain" description="Secretion system C-terminal sorting" evidence="17">
    <location>
        <begin position="912"/>
        <end position="992"/>
    </location>
</feature>
<comment type="caution">
    <text evidence="19">The sequence shown here is derived from an EMBL/GenBank/DDBJ whole genome shotgun (WGS) entry which is preliminary data.</text>
</comment>
<dbReference type="Gene3D" id="2.60.40.10">
    <property type="entry name" value="Immunoglobulins"/>
    <property type="match status" value="2"/>
</dbReference>
<evidence type="ECO:0000256" key="15">
    <source>
        <dbReference type="SAM" id="SignalP"/>
    </source>
</evidence>
<gene>
    <name evidence="19" type="ORF">IDJ77_17180</name>
</gene>
<evidence type="ECO:0000256" key="1">
    <source>
        <dbReference type="ARBA" id="ARBA00004115"/>
    </source>
</evidence>
<keyword evidence="14" id="KW-0119">Carbohydrate metabolism</keyword>
<proteinExistence type="inferred from homology"/>
<dbReference type="InterPro" id="IPR013783">
    <property type="entry name" value="Ig-like_fold"/>
</dbReference>
<feature type="domain" description="HYDIN/VesB/CFA65-like Ig-like" evidence="18">
    <location>
        <begin position="620"/>
        <end position="721"/>
    </location>
</feature>
<dbReference type="EMBL" id="JACWMY010000009">
    <property type="protein sequence ID" value="MBD1365551.1"/>
    <property type="molecule type" value="Genomic_DNA"/>
</dbReference>
<dbReference type="InterPro" id="IPR058094">
    <property type="entry name" value="Ig-like_OmpL47-like"/>
</dbReference>
<keyword evidence="5" id="KW-0963">Cytoplasm</keyword>
<reference evidence="19 20" key="1">
    <citation type="submission" date="2020-09" db="EMBL/GenBank/DDBJ databases">
        <title>Novel species of Mucilaginibacter isolated from a glacier on the Tibetan Plateau.</title>
        <authorList>
            <person name="Liu Q."/>
            <person name="Xin Y.-H."/>
        </authorList>
    </citation>
    <scope>NUCLEOTIDE SEQUENCE [LARGE SCALE GENOMIC DNA]</scope>
    <source>
        <strain evidence="19 20">ZT4R22</strain>
    </source>
</reference>
<dbReference type="Proteomes" id="UP000606600">
    <property type="component" value="Unassembled WGS sequence"/>
</dbReference>
<evidence type="ECO:0000256" key="13">
    <source>
        <dbReference type="ARBA" id="ARBA00023273"/>
    </source>
</evidence>
<evidence type="ECO:0000256" key="12">
    <source>
        <dbReference type="ARBA" id="ARBA00023180"/>
    </source>
</evidence>
<evidence type="ECO:0000313" key="20">
    <source>
        <dbReference type="Proteomes" id="UP000606600"/>
    </source>
</evidence>
<dbReference type="PANTHER" id="PTHR13460:SF0">
    <property type="entry name" value="MALECTIN"/>
    <property type="match status" value="1"/>
</dbReference>
<keyword evidence="13" id="KW-0966">Cell projection</keyword>
<evidence type="ECO:0000259" key="16">
    <source>
        <dbReference type="Pfam" id="PF11721"/>
    </source>
</evidence>
<evidence type="ECO:0000256" key="11">
    <source>
        <dbReference type="ARBA" id="ARBA00023136"/>
    </source>
</evidence>
<feature type="domain" description="Malectin" evidence="16">
    <location>
        <begin position="735"/>
        <end position="871"/>
    </location>
</feature>
<dbReference type="NCBIfam" id="NF047446">
    <property type="entry name" value="barrel_OmpL47"/>
    <property type="match status" value="1"/>
</dbReference>
<evidence type="ECO:0000256" key="5">
    <source>
        <dbReference type="ARBA" id="ARBA00022490"/>
    </source>
</evidence>
<dbReference type="Pfam" id="PF18962">
    <property type="entry name" value="Por_Secre_tail"/>
    <property type="match status" value="1"/>
</dbReference>
<dbReference type="InterPro" id="IPR053879">
    <property type="entry name" value="HYDIN_VesB_CFA65-like_Ig"/>
</dbReference>
<keyword evidence="9" id="KW-1133">Transmembrane helix</keyword>
<feature type="chain" id="PRO_5046422645" evidence="15">
    <location>
        <begin position="25"/>
        <end position="993"/>
    </location>
</feature>
<evidence type="ECO:0000256" key="10">
    <source>
        <dbReference type="ARBA" id="ARBA00023069"/>
    </source>
</evidence>
<sequence>MHYIKRLLKTLFFLGLLYTNTASAQTININFQPSGTSTPSGYKADIGLPYDATRKYGWIDPSTKQPIDLQNNMRLRSGSGDFKQLSLVQMQATGNSQVPGTWEYAVTNGRYRVTVSSGDTGYYDSNNQINIDGLPAIQDFTSTSATKYRTATAVVQVNDGKLTIDAAGGVNTKMNYLSFVPATNVTDTEIPTVSARLSGTQSSGGVYSNQVKVYVTAKDNGAAGLASLQYAVNGGSYINYKSPFIINIAGAYTLKIKATDGNKNEKISTYSFKVTTAKVTGVYMSLKNMDLIPANDVLVFSLIQTPWRRTSPTTTPYNANHDKVKLRVYNKGTGKLNITNLKLSNTASWKIASVNGDTIVRLPFSVSSKAYSDVIVQYTAKNVGTRVKVLNDTLTVISNDSIAPTKKVNLHGIWQVAGESTNEPFAQQIISAFGYTTNTGYGHDDGDNNGTARVAGSSEVNASYFVQADKSKPVTVYQLAAYHSCCSAVESVKYFAKGSSSTTTLFTHNNLDGQSVIPRLANSSISPAQGTFNFSGSFGIKIGSSSSDRTQNYNGLIGIRFLKVMDAEGNIVPNAYILDCDYLGTEYTNYDYQDNVYYVDNIKPESGSLHYSDLGCTTSSDVNFANTLIGSTTSVDLTLKNMGKQYSDGTSDSDIKLTGVEIVGPNASEFSVGALQTSTLTVQATTQITAKFKPATVGIKNAAILVHYNSASSPLRIPLYGRANSSTATVSVVKRIKGGADANVTIDNKLFEADKSYRSGSIKLDMQVVKSDVAATDDELLYQTYLSAAADLAETKYAIPISNGNYLVRMHFVENYWTTPGARVFSIFMEDKQSLSNFDIYNEVGYRQALVKDFKVTVNDGVLSVKFVPTANRVAIAGLEIFKINTTQAASTMAVVKPTLIEEIKPVANLTVYPNPNSGAYFSINAQNLTGNEKAVINVINSWGRLVQTQQVVIDEQGMLKVQVTLGKTLERGVYIIQVASQSKTLFSKLLVD</sequence>
<dbReference type="Gene3D" id="2.60.120.430">
    <property type="entry name" value="Galactose-binding lectin"/>
    <property type="match status" value="2"/>
</dbReference>
<dbReference type="InterPro" id="IPR026444">
    <property type="entry name" value="Secre_tail"/>
</dbReference>
<evidence type="ECO:0000256" key="3">
    <source>
        <dbReference type="ARBA" id="ARBA00004496"/>
    </source>
</evidence>
<evidence type="ECO:0000259" key="18">
    <source>
        <dbReference type="Pfam" id="PF22544"/>
    </source>
</evidence>
<dbReference type="SUPFAM" id="SSF49785">
    <property type="entry name" value="Galactose-binding domain-like"/>
    <property type="match status" value="2"/>
</dbReference>
<comment type="subcellular location">
    <subcellularLocation>
        <location evidence="2">Cell projection</location>
        <location evidence="2">Cilium</location>
    </subcellularLocation>
    <subcellularLocation>
        <location evidence="3">Cytoplasm</location>
    </subcellularLocation>
    <subcellularLocation>
        <location evidence="1">Endoplasmic reticulum membrane</location>
        <topology evidence="1">Single-pass type I membrane protein</topology>
    </subcellularLocation>
</comment>
<evidence type="ECO:0000256" key="7">
    <source>
        <dbReference type="ARBA" id="ARBA00022729"/>
    </source>
</evidence>
<comment type="similarity">
    <text evidence="4">Belongs to the malectin family.</text>
</comment>
<evidence type="ECO:0000256" key="2">
    <source>
        <dbReference type="ARBA" id="ARBA00004138"/>
    </source>
</evidence>
<keyword evidence="12" id="KW-0325">Glycoprotein</keyword>
<keyword evidence="6" id="KW-0812">Transmembrane</keyword>
<keyword evidence="11" id="KW-0472">Membrane</keyword>
<keyword evidence="8" id="KW-0256">Endoplasmic reticulum</keyword>
<evidence type="ECO:0000313" key="19">
    <source>
        <dbReference type="EMBL" id="MBD1365551.1"/>
    </source>
</evidence>
<dbReference type="InterPro" id="IPR039155">
    <property type="entry name" value="MLEC"/>
</dbReference>
<name>A0ABR7WTC1_9SPHI</name>